<dbReference type="RefSeq" id="XP_003138215.1">
    <property type="nucleotide sequence ID" value="XM_003138167.1"/>
</dbReference>
<dbReference type="EMBL" id="JH712150">
    <property type="protein sequence ID" value="EFO25860.1"/>
    <property type="molecule type" value="Genomic_DNA"/>
</dbReference>
<feature type="non-terminal residue" evidence="1">
    <location>
        <position position="1"/>
    </location>
</feature>
<dbReference type="KEGG" id="loa:LOAG_02630"/>
<dbReference type="AlphaFoldDB" id="A0A1S0U6A4"/>
<dbReference type="CTD" id="9940015"/>
<gene>
    <name evidence="1" type="ORF">LOAG_02630</name>
</gene>
<proteinExistence type="predicted"/>
<evidence type="ECO:0000313" key="1">
    <source>
        <dbReference type="EMBL" id="EFO25860.1"/>
    </source>
</evidence>
<reference evidence="1" key="1">
    <citation type="submission" date="2012-04" db="EMBL/GenBank/DDBJ databases">
        <title>The Genome Sequence of Loa loa.</title>
        <authorList>
            <consortium name="The Broad Institute Genome Sequencing Platform"/>
            <consortium name="Broad Institute Genome Sequencing Center for Infectious Disease"/>
            <person name="Nutman T.B."/>
            <person name="Fink D.L."/>
            <person name="Russ C."/>
            <person name="Young S."/>
            <person name="Zeng Q."/>
            <person name="Gargeya S."/>
            <person name="Alvarado L."/>
            <person name="Berlin A."/>
            <person name="Chapman S.B."/>
            <person name="Chen Z."/>
            <person name="Freedman E."/>
            <person name="Gellesch M."/>
            <person name="Goldberg J."/>
            <person name="Griggs A."/>
            <person name="Gujja S."/>
            <person name="Heilman E.R."/>
            <person name="Heiman D."/>
            <person name="Howarth C."/>
            <person name="Mehta T."/>
            <person name="Neiman D."/>
            <person name="Pearson M."/>
            <person name="Roberts A."/>
            <person name="Saif S."/>
            <person name="Shea T."/>
            <person name="Shenoy N."/>
            <person name="Sisk P."/>
            <person name="Stolte C."/>
            <person name="Sykes S."/>
            <person name="White J."/>
            <person name="Yandava C."/>
            <person name="Haas B."/>
            <person name="Henn M.R."/>
            <person name="Nusbaum C."/>
            <person name="Birren B."/>
        </authorList>
    </citation>
    <scope>NUCLEOTIDE SEQUENCE [LARGE SCALE GENOMIC DNA]</scope>
</reference>
<accession>A0A1S0U6A4</accession>
<name>A0A1S0U6A4_LOALO</name>
<dbReference type="InParanoid" id="A0A1S0U6A4"/>
<dbReference type="GeneID" id="9940015"/>
<sequence>VNMLVTFYTTLFLNCKKGIACALAPGQNNIRWFMRFSRLQGRSKRVFKFSYKILASSCLRRAIGTTDYLKEMSDPYLVVEMEKQSARRSDTDPKASILLTECVEKSAGYLVISDFGHTI</sequence>
<organism evidence="1">
    <name type="scientific">Loa loa</name>
    <name type="common">Eye worm</name>
    <name type="synonym">Filaria loa</name>
    <dbReference type="NCBI Taxonomy" id="7209"/>
    <lineage>
        <taxon>Eukaryota</taxon>
        <taxon>Metazoa</taxon>
        <taxon>Ecdysozoa</taxon>
        <taxon>Nematoda</taxon>
        <taxon>Chromadorea</taxon>
        <taxon>Rhabditida</taxon>
        <taxon>Spirurina</taxon>
        <taxon>Spiruromorpha</taxon>
        <taxon>Filarioidea</taxon>
        <taxon>Onchocercidae</taxon>
        <taxon>Loa</taxon>
    </lineage>
</organism>
<protein>
    <submittedName>
        <fullName evidence="1">Uncharacterized protein</fullName>
    </submittedName>
</protein>